<reference evidence="1 2" key="1">
    <citation type="submission" date="2018-07" db="EMBL/GenBank/DDBJ databases">
        <title>Genomic Encyclopedia of Type Strains, Phase III (KMG-III): the genomes of soil and plant-associated and newly described type strains.</title>
        <authorList>
            <person name="Whitman W."/>
        </authorList>
    </citation>
    <scope>NUCLEOTIDE SEQUENCE [LARGE SCALE GENOMIC DNA]</scope>
    <source>
        <strain evidence="1 2">CECT 7958</strain>
    </source>
</reference>
<accession>A0A368ZK16</accession>
<dbReference type="InterPro" id="IPR025324">
    <property type="entry name" value="DUF4230"/>
</dbReference>
<name>A0A368ZK16_9FLAO</name>
<dbReference type="Pfam" id="PF14014">
    <property type="entry name" value="DUF4230"/>
    <property type="match status" value="1"/>
</dbReference>
<evidence type="ECO:0000313" key="2">
    <source>
        <dbReference type="Proteomes" id="UP000253436"/>
    </source>
</evidence>
<dbReference type="AlphaFoldDB" id="A0A368ZK16"/>
<dbReference type="EMBL" id="QPJO01000001">
    <property type="protein sequence ID" value="RCW94101.1"/>
    <property type="molecule type" value="Genomic_DNA"/>
</dbReference>
<sequence length="230" mass="26409">MTKKEGCLDDFKIISLLILVHSLMRKILLGVIISLVVVFTFRYCENKQEDKIMLKESSALIQEQIKNVGKLVVTEGHFSEVFTYKNSKGVFGDLISAEKKAVVIVNAEVTIGYDLSKIEYHIDEVNKTLQILRIPEEEIKISPDFEYYDMQADYLNPFEAKDYNSIKKTVRESLMKKVVASELKSNAQNRLISELSKFFIVTRSLGWTLEYNQKPISNLTELNNIDAILQ</sequence>
<protein>
    <submittedName>
        <fullName evidence="1">Uncharacterized protein DUF4230</fullName>
    </submittedName>
</protein>
<evidence type="ECO:0000313" key="1">
    <source>
        <dbReference type="EMBL" id="RCW94101.1"/>
    </source>
</evidence>
<comment type="caution">
    <text evidence="1">The sequence shown here is derived from an EMBL/GenBank/DDBJ whole genome shotgun (WGS) entry which is preliminary data.</text>
</comment>
<keyword evidence="2" id="KW-1185">Reference proteome</keyword>
<organism evidence="1 2">
    <name type="scientific">Winogradskyella arenosi</name>
    <dbReference type="NCBI Taxonomy" id="533325"/>
    <lineage>
        <taxon>Bacteria</taxon>
        <taxon>Pseudomonadati</taxon>
        <taxon>Bacteroidota</taxon>
        <taxon>Flavobacteriia</taxon>
        <taxon>Flavobacteriales</taxon>
        <taxon>Flavobacteriaceae</taxon>
        <taxon>Winogradskyella</taxon>
    </lineage>
</organism>
<dbReference type="Proteomes" id="UP000253436">
    <property type="component" value="Unassembled WGS sequence"/>
</dbReference>
<proteinExistence type="predicted"/>
<gene>
    <name evidence="1" type="ORF">DFQ08_101905</name>
</gene>